<dbReference type="Proteomes" id="UP000244446">
    <property type="component" value="Unassembled WGS sequence"/>
</dbReference>
<evidence type="ECO:0000313" key="4">
    <source>
        <dbReference type="Proteomes" id="UP000244446"/>
    </source>
</evidence>
<protein>
    <submittedName>
        <fullName evidence="3">DNA-binding protein</fullName>
    </submittedName>
</protein>
<dbReference type="PANTHER" id="PTHR34075:SF5">
    <property type="entry name" value="BLR3430 PROTEIN"/>
    <property type="match status" value="1"/>
</dbReference>
<feature type="domain" description="ChsH2 C-terminal OB-fold" evidence="1">
    <location>
        <begin position="55"/>
        <end position="109"/>
    </location>
</feature>
<evidence type="ECO:0000259" key="1">
    <source>
        <dbReference type="Pfam" id="PF01796"/>
    </source>
</evidence>
<name>A0A2T7G6B8_9RHOB</name>
<dbReference type="PANTHER" id="PTHR34075">
    <property type="entry name" value="BLR3430 PROTEIN"/>
    <property type="match status" value="1"/>
</dbReference>
<gene>
    <name evidence="3" type="ORF">DC366_11940</name>
</gene>
<dbReference type="InterPro" id="IPR002878">
    <property type="entry name" value="ChsH2_C"/>
</dbReference>
<dbReference type="Pfam" id="PF12172">
    <property type="entry name" value="zf-ChsH2"/>
    <property type="match status" value="1"/>
</dbReference>
<proteinExistence type="predicted"/>
<evidence type="ECO:0000259" key="2">
    <source>
        <dbReference type="Pfam" id="PF12172"/>
    </source>
</evidence>
<feature type="domain" description="ChsH2 rubredoxin-like zinc ribbon" evidence="2">
    <location>
        <begin position="18"/>
        <end position="52"/>
    </location>
</feature>
<comment type="caution">
    <text evidence="3">The sequence shown here is derived from an EMBL/GenBank/DDBJ whole genome shotgun (WGS) entry which is preliminary data.</text>
</comment>
<organism evidence="3 4">
    <name type="scientific">Pelagivirga sediminicola</name>
    <dbReference type="NCBI Taxonomy" id="2170575"/>
    <lineage>
        <taxon>Bacteria</taxon>
        <taxon>Pseudomonadati</taxon>
        <taxon>Pseudomonadota</taxon>
        <taxon>Alphaproteobacteria</taxon>
        <taxon>Rhodobacterales</taxon>
        <taxon>Paracoccaceae</taxon>
        <taxon>Pelagivirga</taxon>
    </lineage>
</organism>
<evidence type="ECO:0000313" key="3">
    <source>
        <dbReference type="EMBL" id="PVA09943.1"/>
    </source>
</evidence>
<dbReference type="AlphaFoldDB" id="A0A2T7G6B8"/>
<dbReference type="InterPro" id="IPR012340">
    <property type="entry name" value="NA-bd_OB-fold"/>
</dbReference>
<dbReference type="EMBL" id="QCYH01000006">
    <property type="protein sequence ID" value="PVA09943.1"/>
    <property type="molecule type" value="Genomic_DNA"/>
</dbReference>
<accession>A0A2T7G6B8</accession>
<keyword evidence="3" id="KW-0238">DNA-binding</keyword>
<dbReference type="InterPro" id="IPR052513">
    <property type="entry name" value="Thioester_dehydratase-like"/>
</dbReference>
<dbReference type="SUPFAM" id="SSF50249">
    <property type="entry name" value="Nucleic acid-binding proteins"/>
    <property type="match status" value="1"/>
</dbReference>
<dbReference type="Gene3D" id="6.10.30.10">
    <property type="match status" value="1"/>
</dbReference>
<reference evidence="3 4" key="1">
    <citation type="submission" date="2018-04" db="EMBL/GenBank/DDBJ databases">
        <title>Pelagivirga bohaiensis gen. nov., sp. nov., a bacterium isolated from the Bohai Sea.</title>
        <authorList>
            <person name="Ji X."/>
        </authorList>
    </citation>
    <scope>NUCLEOTIDE SEQUENCE [LARGE SCALE GENOMIC DNA]</scope>
    <source>
        <strain evidence="3 4">BH-SD19</strain>
    </source>
</reference>
<sequence length="126" mass="12952">MPEDPRFDGPGPDARWQAALSEGVFTIQHCDACGAAQFPPAVTCRACHGGALSMVSASGKGAVYSTTTVRSREGAHNVSIIELAEGPRMMASVEGDPEAVRIGQAVTARVAPGEPPMVVFAAEGAE</sequence>
<dbReference type="Pfam" id="PF01796">
    <property type="entry name" value="OB_ChsH2_C"/>
    <property type="match status" value="1"/>
</dbReference>
<dbReference type="OrthoDB" id="3182121at2"/>
<dbReference type="InterPro" id="IPR022002">
    <property type="entry name" value="ChsH2_Znr"/>
</dbReference>
<keyword evidence="4" id="KW-1185">Reference proteome</keyword>
<dbReference type="GO" id="GO:0003677">
    <property type="term" value="F:DNA binding"/>
    <property type="evidence" value="ECO:0007669"/>
    <property type="project" value="UniProtKB-KW"/>
</dbReference>